<keyword evidence="1" id="KW-0378">Hydrolase</keyword>
<sequence>MKEGELCMAKKAIFFDLDGTLLMLDTEAFLNRYMKRLGEYTAHLVDPELLVKSVWNATKQMMKDAGAERTNEEIFREHFLAACGVEQGDIWPLFDKFYSEEFPLLKEDIEPHPYALKVVEEAKKQGYRLVVATNPVFPGIAIRERMKWAGLLENDFEHVTIFETSHYCKPNPKYFLEICERIGIKPENAIMIGNDMQQDMVAAEVGLKTFLVEDYKIDRGVPQHHVDAHGTLKELHDQLVNRTGIFSCD</sequence>
<keyword evidence="3" id="KW-1185">Reference proteome</keyword>
<dbReference type="InterPro" id="IPR036412">
    <property type="entry name" value="HAD-like_sf"/>
</dbReference>
<dbReference type="AlphaFoldDB" id="A0A511V3A6"/>
<proteinExistence type="predicted"/>
<dbReference type="EMBL" id="BJXX01000002">
    <property type="protein sequence ID" value="GEN32551.1"/>
    <property type="molecule type" value="Genomic_DNA"/>
</dbReference>
<dbReference type="PANTHER" id="PTHR43316:SF3">
    <property type="entry name" value="HALOACID DEHALOGENASE, TYPE II (AFU_ORTHOLOGUE AFUA_2G07750)-RELATED"/>
    <property type="match status" value="1"/>
</dbReference>
<dbReference type="SUPFAM" id="SSF56784">
    <property type="entry name" value="HAD-like"/>
    <property type="match status" value="1"/>
</dbReference>
<evidence type="ECO:0000256" key="1">
    <source>
        <dbReference type="ARBA" id="ARBA00022801"/>
    </source>
</evidence>
<comment type="caution">
    <text evidence="2">The sequence shown here is derived from an EMBL/GenBank/DDBJ whole genome shotgun (WGS) entry which is preliminary data.</text>
</comment>
<evidence type="ECO:0000313" key="3">
    <source>
        <dbReference type="Proteomes" id="UP000321157"/>
    </source>
</evidence>
<dbReference type="PRINTS" id="PR00413">
    <property type="entry name" value="HADHALOGNASE"/>
</dbReference>
<dbReference type="Pfam" id="PF00702">
    <property type="entry name" value="Hydrolase"/>
    <property type="match status" value="1"/>
</dbReference>
<dbReference type="NCBIfam" id="TIGR01549">
    <property type="entry name" value="HAD-SF-IA-v1"/>
    <property type="match status" value="1"/>
</dbReference>
<dbReference type="InterPro" id="IPR051540">
    <property type="entry name" value="S-2-haloacid_dehalogenase"/>
</dbReference>
<dbReference type="Proteomes" id="UP000321157">
    <property type="component" value="Unassembled WGS sequence"/>
</dbReference>
<dbReference type="GO" id="GO:0016787">
    <property type="term" value="F:hydrolase activity"/>
    <property type="evidence" value="ECO:0007669"/>
    <property type="project" value="UniProtKB-KW"/>
</dbReference>
<dbReference type="Gene3D" id="3.40.50.1000">
    <property type="entry name" value="HAD superfamily/HAD-like"/>
    <property type="match status" value="1"/>
</dbReference>
<organism evidence="2 3">
    <name type="scientific">Aneurinibacillus danicus</name>
    <dbReference type="NCBI Taxonomy" id="267746"/>
    <lineage>
        <taxon>Bacteria</taxon>
        <taxon>Bacillati</taxon>
        <taxon>Bacillota</taxon>
        <taxon>Bacilli</taxon>
        <taxon>Bacillales</taxon>
        <taxon>Paenibacillaceae</taxon>
        <taxon>Aneurinibacillus group</taxon>
        <taxon>Aneurinibacillus</taxon>
    </lineage>
</organism>
<dbReference type="InterPro" id="IPR023214">
    <property type="entry name" value="HAD_sf"/>
</dbReference>
<accession>A0A511V3A6</accession>
<gene>
    <name evidence="2" type="ORF">ADA01nite_00110</name>
</gene>
<dbReference type="PANTHER" id="PTHR43316">
    <property type="entry name" value="HYDROLASE, HALOACID DELAHOGENASE-RELATED"/>
    <property type="match status" value="1"/>
</dbReference>
<dbReference type="InterPro" id="IPR006439">
    <property type="entry name" value="HAD-SF_hydro_IA"/>
</dbReference>
<dbReference type="SFLD" id="SFLDS00003">
    <property type="entry name" value="Haloacid_Dehalogenase"/>
    <property type="match status" value="1"/>
</dbReference>
<protein>
    <submittedName>
        <fullName evidence="2">Haloacid dehalogenase</fullName>
    </submittedName>
</protein>
<name>A0A511V3A6_9BACL</name>
<reference evidence="2 3" key="1">
    <citation type="submission" date="2019-07" db="EMBL/GenBank/DDBJ databases">
        <title>Whole genome shotgun sequence of Aneurinibacillus danicus NBRC 102444.</title>
        <authorList>
            <person name="Hosoyama A."/>
            <person name="Uohara A."/>
            <person name="Ohji S."/>
            <person name="Ichikawa N."/>
        </authorList>
    </citation>
    <scope>NUCLEOTIDE SEQUENCE [LARGE SCALE GENOMIC DNA]</scope>
    <source>
        <strain evidence="2 3">NBRC 102444</strain>
    </source>
</reference>
<evidence type="ECO:0000313" key="2">
    <source>
        <dbReference type="EMBL" id="GEN32551.1"/>
    </source>
</evidence>
<dbReference type="SFLD" id="SFLDG01129">
    <property type="entry name" value="C1.5:_HAD__Beta-PGM__Phosphata"/>
    <property type="match status" value="1"/>
</dbReference>